<evidence type="ECO:0000313" key="1">
    <source>
        <dbReference type="EMBL" id="MFB9097595.1"/>
    </source>
</evidence>
<gene>
    <name evidence="1" type="ORF">ACFFVF_13820</name>
</gene>
<name>A0ABV5GQC9_9FLAO</name>
<dbReference type="PROSITE" id="PS51257">
    <property type="entry name" value="PROKAR_LIPOPROTEIN"/>
    <property type="match status" value="1"/>
</dbReference>
<comment type="caution">
    <text evidence="1">The sequence shown here is derived from an EMBL/GenBank/DDBJ whole genome shotgun (WGS) entry which is preliminary data.</text>
</comment>
<accession>A0ABV5GQC9</accession>
<protein>
    <recommendedName>
        <fullName evidence="3">Lipoprotein</fullName>
    </recommendedName>
</protein>
<organism evidence="1 2">
    <name type="scientific">Flavobacterium jumunjinense</name>
    <dbReference type="NCBI Taxonomy" id="998845"/>
    <lineage>
        <taxon>Bacteria</taxon>
        <taxon>Pseudomonadati</taxon>
        <taxon>Bacteroidota</taxon>
        <taxon>Flavobacteriia</taxon>
        <taxon>Flavobacteriales</taxon>
        <taxon>Flavobacteriaceae</taxon>
        <taxon>Flavobacterium</taxon>
    </lineage>
</organism>
<evidence type="ECO:0008006" key="3">
    <source>
        <dbReference type="Google" id="ProtNLM"/>
    </source>
</evidence>
<reference evidence="1 2" key="1">
    <citation type="submission" date="2024-09" db="EMBL/GenBank/DDBJ databases">
        <authorList>
            <person name="Sun Q."/>
            <person name="Mori K."/>
        </authorList>
    </citation>
    <scope>NUCLEOTIDE SEQUENCE [LARGE SCALE GENOMIC DNA]</scope>
    <source>
        <strain evidence="1 2">CECT 7955</strain>
    </source>
</reference>
<dbReference type="Proteomes" id="UP001589607">
    <property type="component" value="Unassembled WGS sequence"/>
</dbReference>
<dbReference type="EMBL" id="JBHMEY010000060">
    <property type="protein sequence ID" value="MFB9097595.1"/>
    <property type="molecule type" value="Genomic_DNA"/>
</dbReference>
<keyword evidence="2" id="KW-1185">Reference proteome</keyword>
<proteinExistence type="predicted"/>
<evidence type="ECO:0000313" key="2">
    <source>
        <dbReference type="Proteomes" id="UP001589607"/>
    </source>
</evidence>
<sequence length="412" mass="49144">MKKIIFIILILSIYSCKKEKDVNYSKKMEYKKENNFDNNNFINTDSMFNLILKKQLEKGISGLLNNSFDIETYVFKKEDLEVTLPTIKNILLSNGYKTLSNEKFNLKVKKFFNRVISPDSNKNFLFSNDYDVCSKDIKFYRNDNSIDIKPFGFYIIKNNNFITELYAIPEIVNYQKEFSSIANIENSMEREFTNDKGSKVEITRWKDLPDLDQQRKKNIQTLVARNMYLFNDSKAHFKWLILNDQYFMRSLVTTFGYYDDTTLVEWVAENTKMDAQDLEPLNEVIYNKKCDGKIGFNYTFLKIISEDEEKATEKFNFLKWYYFDWLLNPKNTLELTFSQKAEIIARMHSFIYSNMNDYRTYEFMGTFAEHYDYDNTYSKEFKAKNYYNIPDFEKQWKEAKLEGDGIALPGEE</sequence>